<keyword evidence="1" id="KW-0175">Coiled coil</keyword>
<gene>
    <name evidence="3" type="ORF">ACFOGI_09245</name>
</gene>
<dbReference type="Proteomes" id="UP001595279">
    <property type="component" value="Unassembled WGS sequence"/>
</dbReference>
<dbReference type="InterPro" id="IPR003593">
    <property type="entry name" value="AAA+_ATPase"/>
</dbReference>
<feature type="coiled-coil region" evidence="1">
    <location>
        <begin position="277"/>
        <end position="304"/>
    </location>
</feature>
<sequence>MNQSIIEKYVLKDNYLDIAYKRYQEFMQTDLYDEAYKQEILSELNSYIQNVEINKDTIVEIIKKIKTSNPQEGSFVHWSNTSDLLNYTNSNPEEVAYLLHHLYHNHSVSLAEKIKNFRDKGKLFNSKISLGAPLFGYLLAAYDYKKFPLYKEEVFKDIKQVFGINKKLGPVHENYQTYYDMCLVVYKHLVSQGKVITMLDVQDFFFCLTQYDQPKVESAVEYIYTLANKLNQYKQNDQVFIEAIKELDRETLRKTGEAYRNDTKVNKIRFKMIDQYLETDELDVAQLEKIKEQVNEENERNILQAWTNFTILFQVFYNSVKEKVNQELKTVHQAIQKMEGIEDLDLEENKVLNGFNWNHNFGGTESWLAVYPANKVTHKDAAQLFVLFDENGVRYGLVYGTNHPKRGQENLESITDIEKINYEKIKQKFEEVLPAFIEENDLNSNLDVEGMVREDNKSTQFSTPAQPVIKESEEKRYFWLTSNPSIWSVSEIKEGGAVNYTAYNEKGNKRRVFSAFENAQPGDKILFYESTPRKEIVAQGEVTESLHVVEDDEDKEPIQGVSFRFVEDITPISWEVIAEVEELQQSSPIRNGAQGSLFELTKAEFETILSLEPTQVANADVEIPTISFDKEPSIHNLHFEEEERLLRQVKTALQNEKHIIFIGPPGTGKSKLAKEICTSFDASYKMATATSDWSTYETIGGYRPKSDGTLTFHPGLFLDCFKDHNTNRPANKWLIIDEMNRADIDKAFGSLFSALTGDTITLNFQSESGQSFLLRPQGEDKHVVLNDYEYVIPNDWRLIGTMNTLDKASLYEMSYAFMRRFAFIPVGVPKQIDSLLVQSFLYKWNITDYRYTEELAFVWQQINGYRQIGPAIVEDIAKYTAVEADFTSAIILYVLPQFEGLLDHDIIEFIERVSQLPEIDVDLLRQFAQDFFHMKG</sequence>
<evidence type="ECO:0000256" key="1">
    <source>
        <dbReference type="SAM" id="Coils"/>
    </source>
</evidence>
<dbReference type="EMBL" id="JBHRSA010000038">
    <property type="protein sequence ID" value="MFC3040443.1"/>
    <property type="molecule type" value="Genomic_DNA"/>
</dbReference>
<proteinExistence type="predicted"/>
<reference evidence="4" key="1">
    <citation type="journal article" date="2019" name="Int. J. Syst. Evol. Microbiol.">
        <title>The Global Catalogue of Microorganisms (GCM) 10K type strain sequencing project: providing services to taxonomists for standard genome sequencing and annotation.</title>
        <authorList>
            <consortium name="The Broad Institute Genomics Platform"/>
            <consortium name="The Broad Institute Genome Sequencing Center for Infectious Disease"/>
            <person name="Wu L."/>
            <person name="Ma J."/>
        </authorList>
    </citation>
    <scope>NUCLEOTIDE SEQUENCE [LARGE SCALE GENOMIC DNA]</scope>
    <source>
        <strain evidence="4">KCTC 13128</strain>
    </source>
</reference>
<feature type="domain" description="AAA+ ATPase" evidence="2">
    <location>
        <begin position="655"/>
        <end position="827"/>
    </location>
</feature>
<dbReference type="InterPro" id="IPR015947">
    <property type="entry name" value="PUA-like_sf"/>
</dbReference>
<dbReference type="InterPro" id="IPR011704">
    <property type="entry name" value="ATPase_dyneun-rel_AAA"/>
</dbReference>
<dbReference type="SUPFAM" id="SSF88697">
    <property type="entry name" value="PUA domain-like"/>
    <property type="match status" value="1"/>
</dbReference>
<protein>
    <submittedName>
        <fullName evidence="3">AAA family ATPase</fullName>
    </submittedName>
</protein>
<accession>A0ABV7CWI2</accession>
<dbReference type="RefSeq" id="WP_390271691.1">
    <property type="nucleotide sequence ID" value="NZ_JBHRSA010000038.1"/>
</dbReference>
<dbReference type="SMART" id="SM00382">
    <property type="entry name" value="AAA"/>
    <property type="match status" value="1"/>
</dbReference>
<comment type="caution">
    <text evidence="3">The sequence shown here is derived from an EMBL/GenBank/DDBJ whole genome shotgun (WGS) entry which is preliminary data.</text>
</comment>
<dbReference type="Gene3D" id="3.10.590.10">
    <property type="entry name" value="ph1033 like domains"/>
    <property type="match status" value="1"/>
</dbReference>
<dbReference type="InterPro" id="IPR002740">
    <property type="entry name" value="EVE_domain"/>
</dbReference>
<evidence type="ECO:0000259" key="2">
    <source>
        <dbReference type="SMART" id="SM00382"/>
    </source>
</evidence>
<dbReference type="PANTHER" id="PTHR37291">
    <property type="entry name" value="5-METHYLCYTOSINE-SPECIFIC RESTRICTION ENZYME B"/>
    <property type="match status" value="1"/>
</dbReference>
<dbReference type="Gene3D" id="3.40.50.300">
    <property type="entry name" value="P-loop containing nucleotide triphosphate hydrolases"/>
    <property type="match status" value="1"/>
</dbReference>
<dbReference type="PANTHER" id="PTHR37291:SF1">
    <property type="entry name" value="TYPE IV METHYL-DIRECTED RESTRICTION ENZYME ECOKMCRB SUBUNIT"/>
    <property type="match status" value="1"/>
</dbReference>
<dbReference type="SUPFAM" id="SSF52540">
    <property type="entry name" value="P-loop containing nucleoside triphosphate hydrolases"/>
    <property type="match status" value="1"/>
</dbReference>
<dbReference type="InterPro" id="IPR027417">
    <property type="entry name" value="P-loop_NTPase"/>
</dbReference>
<evidence type="ECO:0000313" key="4">
    <source>
        <dbReference type="Proteomes" id="UP001595279"/>
    </source>
</evidence>
<evidence type="ECO:0000313" key="3">
    <source>
        <dbReference type="EMBL" id="MFC3040443.1"/>
    </source>
</evidence>
<organism evidence="3 4">
    <name type="scientific">Virgibacillus xinjiangensis</name>
    <dbReference type="NCBI Taxonomy" id="393090"/>
    <lineage>
        <taxon>Bacteria</taxon>
        <taxon>Bacillati</taxon>
        <taxon>Bacillota</taxon>
        <taxon>Bacilli</taxon>
        <taxon>Bacillales</taxon>
        <taxon>Bacillaceae</taxon>
        <taxon>Virgibacillus</taxon>
    </lineage>
</organism>
<keyword evidence="4" id="KW-1185">Reference proteome</keyword>
<dbReference type="Pfam" id="PF01878">
    <property type="entry name" value="EVE"/>
    <property type="match status" value="1"/>
</dbReference>
<name>A0ABV7CWI2_9BACI</name>
<dbReference type="InterPro" id="IPR052934">
    <property type="entry name" value="Methyl-DNA_Rec/Restrict_Enz"/>
</dbReference>
<dbReference type="Pfam" id="PF07728">
    <property type="entry name" value="AAA_5"/>
    <property type="match status" value="1"/>
</dbReference>